<feature type="transmembrane region" description="Helical" evidence="3">
    <location>
        <begin position="298"/>
        <end position="320"/>
    </location>
</feature>
<comment type="similarity">
    <text evidence="2">Belongs to the acyltransferase 3 family.</text>
</comment>
<evidence type="ECO:0000259" key="4">
    <source>
        <dbReference type="Pfam" id="PF01757"/>
    </source>
</evidence>
<feature type="transmembrane region" description="Helical" evidence="3">
    <location>
        <begin position="208"/>
        <end position="228"/>
    </location>
</feature>
<feature type="transmembrane region" description="Helical" evidence="3">
    <location>
        <begin position="240"/>
        <end position="257"/>
    </location>
</feature>
<accession>A0ABW0LMZ3</accession>
<keyword evidence="3" id="KW-0812">Transmembrane</keyword>
<feature type="transmembrane region" description="Helical" evidence="3">
    <location>
        <begin position="109"/>
        <end position="136"/>
    </location>
</feature>
<evidence type="ECO:0000313" key="6">
    <source>
        <dbReference type="Proteomes" id="UP001596147"/>
    </source>
</evidence>
<dbReference type="InterPro" id="IPR002656">
    <property type="entry name" value="Acyl_transf_3_dom"/>
</dbReference>
<dbReference type="EMBL" id="JBHSMC010000023">
    <property type="protein sequence ID" value="MFC5466252.1"/>
    <property type="molecule type" value="Genomic_DNA"/>
</dbReference>
<protein>
    <submittedName>
        <fullName evidence="5">Acyltransferase family protein</fullName>
    </submittedName>
</protein>
<keyword evidence="3" id="KW-0472">Membrane</keyword>
<organism evidence="5 6">
    <name type="scientific">Lederbergia graminis</name>
    <dbReference type="NCBI Taxonomy" id="735518"/>
    <lineage>
        <taxon>Bacteria</taxon>
        <taxon>Bacillati</taxon>
        <taxon>Bacillota</taxon>
        <taxon>Bacilli</taxon>
        <taxon>Bacillales</taxon>
        <taxon>Bacillaceae</taxon>
        <taxon>Lederbergia</taxon>
    </lineage>
</organism>
<feature type="transmembrane region" description="Helical" evidence="3">
    <location>
        <begin position="185"/>
        <end position="201"/>
    </location>
</feature>
<feature type="transmembrane region" description="Helical" evidence="3">
    <location>
        <begin position="12"/>
        <end position="30"/>
    </location>
</feature>
<feature type="domain" description="Acyltransferase 3" evidence="4">
    <location>
        <begin position="5"/>
        <end position="319"/>
    </location>
</feature>
<feature type="transmembrane region" description="Helical" evidence="3">
    <location>
        <begin position="148"/>
        <end position="165"/>
    </location>
</feature>
<dbReference type="RefSeq" id="WP_382354007.1">
    <property type="nucleotide sequence ID" value="NZ_JBHSMC010000023.1"/>
</dbReference>
<evidence type="ECO:0000313" key="5">
    <source>
        <dbReference type="EMBL" id="MFC5466252.1"/>
    </source>
</evidence>
<reference evidence="6" key="1">
    <citation type="journal article" date="2019" name="Int. J. Syst. Evol. Microbiol.">
        <title>The Global Catalogue of Microorganisms (GCM) 10K type strain sequencing project: providing services to taxonomists for standard genome sequencing and annotation.</title>
        <authorList>
            <consortium name="The Broad Institute Genomics Platform"/>
            <consortium name="The Broad Institute Genome Sequencing Center for Infectious Disease"/>
            <person name="Wu L."/>
            <person name="Ma J."/>
        </authorList>
    </citation>
    <scope>NUCLEOTIDE SEQUENCE [LARGE SCALE GENOMIC DNA]</scope>
    <source>
        <strain evidence="6">CGMCC 1.12237</strain>
    </source>
</reference>
<keyword evidence="3" id="KW-1133">Transmembrane helix</keyword>
<keyword evidence="5" id="KW-0012">Acyltransferase</keyword>
<sequence length="333" mass="38567">MNRDRSVDYFKALLVIGMVYTHILQFFGDYDRFPSIEYSTQFFNLVTFSGFVFCFGYVNQLAYYRKSFSSVWKKMLITGLKTLIAFYISGLAFQVFIGNQPLSLETMMPIIFLQVIPGWSEFLVSFSLIILLGLAAFKLFTYLTDRPALFWSITLLILATTWIDYSQVSSPIMGLLIGTNDFPTFPVLQYLGFYLIGIYFAKYQIGWSIKYLLVSGLGTVLFIYYLVASDFQLPGRFPPSIYWIVGPTLFLYLYFIFSKVLAKWGKGFGYLLLMGENVLFFLLLSNIFIFSIDSKLTFWIIGPWEALLFTIVLLLIITYFTKIIARQHHKLNQ</sequence>
<evidence type="ECO:0000256" key="3">
    <source>
        <dbReference type="SAM" id="Phobius"/>
    </source>
</evidence>
<feature type="transmembrane region" description="Helical" evidence="3">
    <location>
        <begin position="269"/>
        <end position="292"/>
    </location>
</feature>
<comment type="subcellular location">
    <subcellularLocation>
        <location evidence="1">Membrane</location>
    </subcellularLocation>
</comment>
<feature type="transmembrane region" description="Helical" evidence="3">
    <location>
        <begin position="76"/>
        <end position="97"/>
    </location>
</feature>
<comment type="caution">
    <text evidence="5">The sequence shown here is derived from an EMBL/GenBank/DDBJ whole genome shotgun (WGS) entry which is preliminary data.</text>
</comment>
<evidence type="ECO:0000256" key="1">
    <source>
        <dbReference type="ARBA" id="ARBA00004370"/>
    </source>
</evidence>
<dbReference type="GO" id="GO:0016746">
    <property type="term" value="F:acyltransferase activity"/>
    <property type="evidence" value="ECO:0007669"/>
    <property type="project" value="UniProtKB-KW"/>
</dbReference>
<dbReference type="Proteomes" id="UP001596147">
    <property type="component" value="Unassembled WGS sequence"/>
</dbReference>
<proteinExistence type="inferred from homology"/>
<dbReference type="Pfam" id="PF01757">
    <property type="entry name" value="Acyl_transf_3"/>
    <property type="match status" value="1"/>
</dbReference>
<gene>
    <name evidence="5" type="ORF">ACFPM4_16155</name>
</gene>
<name>A0ABW0LMZ3_9BACI</name>
<evidence type="ECO:0000256" key="2">
    <source>
        <dbReference type="ARBA" id="ARBA00007400"/>
    </source>
</evidence>
<keyword evidence="6" id="KW-1185">Reference proteome</keyword>
<feature type="transmembrane region" description="Helical" evidence="3">
    <location>
        <begin position="42"/>
        <end position="64"/>
    </location>
</feature>
<keyword evidence="5" id="KW-0808">Transferase</keyword>